<evidence type="ECO:0000313" key="3">
    <source>
        <dbReference type="Proteomes" id="UP000602510"/>
    </source>
</evidence>
<feature type="compositionally biased region" description="Basic and acidic residues" evidence="1">
    <location>
        <begin position="362"/>
        <end position="377"/>
    </location>
</feature>
<accession>A0A833WUK2</accession>
<keyword evidence="3" id="KW-1185">Reference proteome</keyword>
<sequence length="522" mass="58945">MTRRLMSRRGNSTSHSQVTPYQQIELDDGWREWENTKQELVLVKRQVAEKDALILQLKTASRRLEETLHKKEKDLQAAFAILRSPQDAKTTKTRKQELVDRLVSECIQRATTSEALAEERRRELDRLKYSSKFLRFQELEIEIEECHTEIERLRAKLATSPSSATAIVGKLKVSAVPKGTGGLTSTLSKKPKLDPLGMPEDTSQEIRQNASVLTDLSANRMPFTQTATGQVRVVPLTKYQRREGFVTKTRRRALEAEYYKQVRLAQLEVECELEENLHIRAAREARRLEASQQQELRKELVRDSARSRDFTTKIEERNDGSAKMSGSGTDEDVRRNNLDDSGQGDVDPGKSELQQITSREAGYSEEKSVDSTDKDIDVSPGTTVEEAGDNVKQAESAEKRVSGEEVGNQAEGFRKAYDHDTQKTYEDDEFDDNDDGTNDNAKETGSVGEYNVWNLDPSPQNKNNNVELDQRTDSNGEDITNPGIWNADPNPAAATEADIPSEVVVNKEVWNLDPEKVARMSR</sequence>
<comment type="caution">
    <text evidence="2">The sequence shown here is derived from an EMBL/GenBank/DDBJ whole genome shotgun (WGS) entry which is preliminary data.</text>
</comment>
<feature type="region of interest" description="Disordered" evidence="1">
    <location>
        <begin position="311"/>
        <end position="490"/>
    </location>
</feature>
<dbReference type="Proteomes" id="UP000602510">
    <property type="component" value="Unassembled WGS sequence"/>
</dbReference>
<proteinExistence type="predicted"/>
<feature type="compositionally biased region" description="Basic and acidic residues" evidence="1">
    <location>
        <begin position="412"/>
        <end position="425"/>
    </location>
</feature>
<dbReference type="AlphaFoldDB" id="A0A833WUK2"/>
<feature type="region of interest" description="Disordered" evidence="1">
    <location>
        <begin position="1"/>
        <end position="20"/>
    </location>
</feature>
<dbReference type="EMBL" id="WSZM01000226">
    <property type="protein sequence ID" value="KAF4037911.1"/>
    <property type="molecule type" value="Genomic_DNA"/>
</dbReference>
<feature type="compositionally biased region" description="Acidic residues" evidence="1">
    <location>
        <begin position="426"/>
        <end position="437"/>
    </location>
</feature>
<protein>
    <submittedName>
        <fullName evidence="2">Uncharacterized protein</fullName>
    </submittedName>
</protein>
<gene>
    <name evidence="2" type="ORF">GN244_ATG10038</name>
</gene>
<feature type="compositionally biased region" description="Polar residues" evidence="1">
    <location>
        <begin position="9"/>
        <end position="20"/>
    </location>
</feature>
<organism evidence="2 3">
    <name type="scientific">Phytophthora infestans</name>
    <name type="common">Potato late blight agent</name>
    <name type="synonym">Botrytis infestans</name>
    <dbReference type="NCBI Taxonomy" id="4787"/>
    <lineage>
        <taxon>Eukaryota</taxon>
        <taxon>Sar</taxon>
        <taxon>Stramenopiles</taxon>
        <taxon>Oomycota</taxon>
        <taxon>Peronosporomycetes</taxon>
        <taxon>Peronosporales</taxon>
        <taxon>Peronosporaceae</taxon>
        <taxon>Phytophthora</taxon>
    </lineage>
</organism>
<reference evidence="2" key="1">
    <citation type="submission" date="2020-04" db="EMBL/GenBank/DDBJ databases">
        <title>Hybrid Assembly of Korean Phytophthora infestans isolates.</title>
        <authorList>
            <person name="Prokchorchik M."/>
            <person name="Lee Y."/>
            <person name="Seo J."/>
            <person name="Cho J.-H."/>
            <person name="Park Y.-E."/>
            <person name="Jang D.-C."/>
            <person name="Im J.-S."/>
            <person name="Choi J.-G."/>
            <person name="Park H.-J."/>
            <person name="Lee G.-B."/>
            <person name="Lee Y.-G."/>
            <person name="Hong S.-Y."/>
            <person name="Cho K."/>
            <person name="Sohn K.H."/>
        </authorList>
    </citation>
    <scope>NUCLEOTIDE SEQUENCE</scope>
    <source>
        <strain evidence="2">KR_1_A1</strain>
    </source>
</reference>
<evidence type="ECO:0000256" key="1">
    <source>
        <dbReference type="SAM" id="MobiDB-lite"/>
    </source>
</evidence>
<feature type="compositionally biased region" description="Basic and acidic residues" evidence="1">
    <location>
        <begin position="311"/>
        <end position="320"/>
    </location>
</feature>
<evidence type="ECO:0000313" key="2">
    <source>
        <dbReference type="EMBL" id="KAF4037911.1"/>
    </source>
</evidence>
<feature type="compositionally biased region" description="Polar residues" evidence="1">
    <location>
        <begin position="457"/>
        <end position="467"/>
    </location>
</feature>
<name>A0A833WUK2_PHYIN</name>